<evidence type="ECO:0008006" key="9">
    <source>
        <dbReference type="Google" id="ProtNLM"/>
    </source>
</evidence>
<feature type="domain" description="DUF4347" evidence="5">
    <location>
        <begin position="97"/>
        <end position="243"/>
    </location>
</feature>
<dbReference type="PROSITE" id="PS51854">
    <property type="entry name" value="CSPG"/>
    <property type="match status" value="2"/>
</dbReference>
<feature type="region of interest" description="Disordered" evidence="4">
    <location>
        <begin position="796"/>
        <end position="855"/>
    </location>
</feature>
<feature type="region of interest" description="Disordered" evidence="4">
    <location>
        <begin position="4767"/>
        <end position="4791"/>
    </location>
</feature>
<dbReference type="PANTHER" id="PTHR45739:SF1">
    <property type="entry name" value="EXTRACELLULAR MATRIX ORGANIZING PROTEIN FRAS1"/>
    <property type="match status" value="1"/>
</dbReference>
<feature type="region of interest" description="Disordered" evidence="4">
    <location>
        <begin position="1997"/>
        <end position="2034"/>
    </location>
</feature>
<feature type="compositionally biased region" description="Low complexity" evidence="4">
    <location>
        <begin position="1140"/>
        <end position="1151"/>
    </location>
</feature>
<dbReference type="RefSeq" id="WP_345246657.1">
    <property type="nucleotide sequence ID" value="NZ_BAABFO010000003.1"/>
</dbReference>
<dbReference type="InterPro" id="IPR006626">
    <property type="entry name" value="PbH1"/>
</dbReference>
<feature type="region of interest" description="Disordered" evidence="4">
    <location>
        <begin position="3387"/>
        <end position="3412"/>
    </location>
</feature>
<reference evidence="8" key="1">
    <citation type="journal article" date="2019" name="Int. J. Syst. Evol. Microbiol.">
        <title>The Global Catalogue of Microorganisms (GCM) 10K type strain sequencing project: providing services to taxonomists for standard genome sequencing and annotation.</title>
        <authorList>
            <consortium name="The Broad Institute Genomics Platform"/>
            <consortium name="The Broad Institute Genome Sequencing Center for Infectious Disease"/>
            <person name="Wu L."/>
            <person name="Ma J."/>
        </authorList>
    </citation>
    <scope>NUCLEOTIDE SEQUENCE [LARGE SCALE GENOMIC DNA]</scope>
    <source>
        <strain evidence="8">JCM 17666</strain>
    </source>
</reference>
<dbReference type="Proteomes" id="UP001501671">
    <property type="component" value="Unassembled WGS sequence"/>
</dbReference>
<evidence type="ECO:0000256" key="4">
    <source>
        <dbReference type="SAM" id="MobiDB-lite"/>
    </source>
</evidence>
<feature type="domain" description="RapA2 cadherin-like" evidence="6">
    <location>
        <begin position="4746"/>
        <end position="4841"/>
    </location>
</feature>
<dbReference type="Pfam" id="PF14252">
    <property type="entry name" value="DUF4347"/>
    <property type="match status" value="1"/>
</dbReference>
<feature type="compositionally biased region" description="Low complexity" evidence="4">
    <location>
        <begin position="48"/>
        <end position="74"/>
    </location>
</feature>
<feature type="region of interest" description="Disordered" evidence="4">
    <location>
        <begin position="34"/>
        <end position="90"/>
    </location>
</feature>
<feature type="region of interest" description="Disordered" evidence="4">
    <location>
        <begin position="2839"/>
        <end position="2870"/>
    </location>
</feature>
<gene>
    <name evidence="7" type="ORF">GCM10023144_08420</name>
</gene>
<organism evidence="7 8">
    <name type="scientific">Pigmentiphaga soli</name>
    <dbReference type="NCBI Taxonomy" id="1007095"/>
    <lineage>
        <taxon>Bacteria</taxon>
        <taxon>Pseudomonadati</taxon>
        <taxon>Pseudomonadota</taxon>
        <taxon>Betaproteobacteria</taxon>
        <taxon>Burkholderiales</taxon>
        <taxon>Alcaligenaceae</taxon>
        <taxon>Pigmentiphaga</taxon>
    </lineage>
</organism>
<feature type="region of interest" description="Disordered" evidence="4">
    <location>
        <begin position="1140"/>
        <end position="1172"/>
    </location>
</feature>
<evidence type="ECO:0000259" key="6">
    <source>
        <dbReference type="Pfam" id="PF17803"/>
    </source>
</evidence>
<feature type="region of interest" description="Disordered" evidence="4">
    <location>
        <begin position="2562"/>
        <end position="2598"/>
    </location>
</feature>
<feature type="compositionally biased region" description="Low complexity" evidence="4">
    <location>
        <begin position="5902"/>
        <end position="5916"/>
    </location>
</feature>
<dbReference type="Pfam" id="PF17803">
    <property type="entry name" value="Cadherin_4"/>
    <property type="match status" value="3"/>
</dbReference>
<keyword evidence="8" id="KW-1185">Reference proteome</keyword>
<proteinExistence type="predicted"/>
<evidence type="ECO:0000256" key="3">
    <source>
        <dbReference type="ARBA" id="ARBA00023180"/>
    </source>
</evidence>
<dbReference type="Pfam" id="PF16184">
    <property type="entry name" value="Cadherin_3"/>
    <property type="match status" value="3"/>
</dbReference>
<feature type="domain" description="RapA2 cadherin-like" evidence="6">
    <location>
        <begin position="3107"/>
        <end position="3190"/>
    </location>
</feature>
<name>A0ABP8GJX2_9BURK</name>
<feature type="domain" description="RapA2 cadherin-like" evidence="6">
    <location>
        <begin position="2555"/>
        <end position="2645"/>
    </location>
</feature>
<evidence type="ECO:0000313" key="8">
    <source>
        <dbReference type="Proteomes" id="UP001501671"/>
    </source>
</evidence>
<feature type="region of interest" description="Disordered" evidence="4">
    <location>
        <begin position="5902"/>
        <end position="5922"/>
    </location>
</feature>
<feature type="region of interest" description="Disordered" evidence="4">
    <location>
        <begin position="2237"/>
        <end position="2284"/>
    </location>
</feature>
<dbReference type="Gene3D" id="2.60.40.10">
    <property type="entry name" value="Immunoglobulins"/>
    <property type="match status" value="9"/>
</dbReference>
<dbReference type="InterPro" id="IPR039005">
    <property type="entry name" value="CSPG_rpt"/>
</dbReference>
<evidence type="ECO:0000313" key="7">
    <source>
        <dbReference type="EMBL" id="GAA4325757.1"/>
    </source>
</evidence>
<comment type="caution">
    <text evidence="7">The sequence shown here is derived from an EMBL/GenBank/DDBJ whole genome shotgun (WGS) entry which is preliminary data.</text>
</comment>
<dbReference type="PANTHER" id="PTHR45739">
    <property type="entry name" value="MATRIX PROTEIN, PUTATIVE-RELATED"/>
    <property type="match status" value="1"/>
</dbReference>
<dbReference type="InterPro" id="IPR051561">
    <property type="entry name" value="FRAS1_ECM"/>
</dbReference>
<dbReference type="Pfam" id="PF17963">
    <property type="entry name" value="Big_9"/>
    <property type="match status" value="6"/>
</dbReference>
<dbReference type="NCBIfam" id="TIGR01965">
    <property type="entry name" value="VCBS_repeat"/>
    <property type="match status" value="12"/>
</dbReference>
<dbReference type="InterPro" id="IPR013783">
    <property type="entry name" value="Ig-like_fold"/>
</dbReference>
<evidence type="ECO:0000256" key="1">
    <source>
        <dbReference type="ARBA" id="ARBA00022729"/>
    </source>
</evidence>
<feature type="compositionally biased region" description="Gly residues" evidence="4">
    <location>
        <begin position="2000"/>
        <end position="2010"/>
    </location>
</feature>
<keyword evidence="3" id="KW-0325">Glycoprotein</keyword>
<feature type="region of interest" description="Disordered" evidence="4">
    <location>
        <begin position="2098"/>
        <end position="2124"/>
    </location>
</feature>
<dbReference type="SMART" id="SM00710">
    <property type="entry name" value="PbH1"/>
    <property type="match status" value="5"/>
</dbReference>
<dbReference type="EMBL" id="BAABFO010000003">
    <property type="protein sequence ID" value="GAA4325757.1"/>
    <property type="molecule type" value="Genomic_DNA"/>
</dbReference>
<feature type="compositionally biased region" description="Gly residues" evidence="4">
    <location>
        <begin position="819"/>
        <end position="839"/>
    </location>
</feature>
<dbReference type="InterPro" id="IPR025592">
    <property type="entry name" value="DUF4347"/>
</dbReference>
<keyword evidence="2" id="KW-0677">Repeat</keyword>
<protein>
    <recommendedName>
        <fullName evidence="9">DUF4347 domain-containing protein</fullName>
    </recommendedName>
</protein>
<feature type="compositionally biased region" description="Low complexity" evidence="4">
    <location>
        <begin position="3401"/>
        <end position="3412"/>
    </location>
</feature>
<evidence type="ECO:0000259" key="5">
    <source>
        <dbReference type="Pfam" id="PF14252"/>
    </source>
</evidence>
<keyword evidence="1" id="KW-0732">Signal</keyword>
<evidence type="ECO:0000256" key="2">
    <source>
        <dbReference type="ARBA" id="ARBA00022737"/>
    </source>
</evidence>
<dbReference type="InterPro" id="IPR040853">
    <property type="entry name" value="RapA2_cadherin-like"/>
</dbReference>
<feature type="region of interest" description="Disordered" evidence="4">
    <location>
        <begin position="1829"/>
        <end position="1851"/>
    </location>
</feature>
<dbReference type="InterPro" id="IPR010221">
    <property type="entry name" value="VCBS_dom"/>
</dbReference>
<accession>A0ABP8GJX2</accession>
<sequence>MQFSARSRRPRSHRYALESRQLFDGAALVEAAAAAPAHWEPPAEVHQADAPAPADAPAAHGDAPADAGRAAPAAHDAERHAEGAAPAADTGRHEVYAIDEHVADWQSIVASLPPGAEIVLLDGQSSGLAQLAGALAGRHDIDALHIISHGSAGEITLGNAKIDGDNVASFAAQWAAIGASLGGDGDIMLYGCDVARDGTAFLQQIADLTGADVAASSDPVGAAALGGDWVMESSVGRIETAAWADADYAALLAAPAVGAARDEVRVIEPSTLNAPGAETYAFDGFWTVAGDGEVTVTAQLSDPAVGALAATVGGGTETGGVWTFTGTAAEARDWLNGLTFTAADVELGISAASTTLGVHIENSGDPALAADRSVTLTVTPSNDPATLADTELHADEVSAGTDNPTTVTADVLAIVDPEVAAGTQIPSQIVYRLIDGSGDDLAYGYLTLRGQRIGVGSIFTQQDVIDGLLVYHHTATGADQDSDDAFSVSVNDGATPQANSDTARIAIKITPVNQAPNVEGGGPVYEGQPANARDRSGTLQSVVGNLIEADGGGDDADADLTVEITALPTHGTLYFDGVAITAAGFTFNYSERGRLTYSNDGLDNPATGTPPSDSFGVTVTDNGGGLDPILDAKSASTVIALTIRPVDDNPEWVDGSSLSATVGGDLKVTLDTSMVDVTDIDSTDVNLTFVVTAQDAARGMLMYVGADGTETLGVGATFTLADVKAGRVQFWQTAAAGAGETAAFDFQVVDNAVGLRWRADGSSYEQVGGIYESGAEGAALRTFTFTVNLLESAQGADLDGTTPRDTSSQTADDNKNVSGGDGNGGGSLGGTPVDEGGGTPPSYPADPTDPGDPPTVLYEGGTLVIGNGKEGQPAGLSYSMPGVDPSQVVYTILAEGTEEHGWHGNLQKLVGATWVTLYNYDTFTQADLDNGRVRFVHDGGEQFQSTVRLQASAGVMVDDGAGGVQPDRWNVDLTFVAKPVNDRPVVSGSTTVITEADDQATDEANAVAITSGMLGFADPDDGNSGNYLENAGATLPDGTPNYAVDNGAAGGDPLRFVIVDLPDHGKLQYWNGSAWVDVQAATRDPDSGTLDLHDATVLDASWITGDAGTTRLRYVNDGSEYRSDAFQVVAMDRWFGDGTTDPATTSSAPATVGFTITNRNDPPRIAADPNQTDPTGAFPYETDAGGNPIDPDAPPAIDDTGLNDALRLVYEGSYGRIDATMLQAIDPDSSDRQVQYRITAAPEHGRIAYSVDGHTFLTIGVGSSFSQADVAAGRIYYLSDGSDPTGAPYPGTPSDDHFEFTLADGASEQTGREFWIYVNPTNDAPVVSAPSGPIPVTDDLLDVKDGSGKAFSVSDPDLTTLEPDERDFIQVTVRLLKDDGSAFDQADYAAMGGVDILVGSDYTLLIDGHTEDGEDTEDGHDGNNDFLVLRGTREAVNNALATLQIAFHGDRDQIYQVQVIADDRMRDPDGSLTVMGTDPDTGDTLYGGNGGGVYNQPSTLYTGEKTLVQGDEFDWYSDAVPTSGDIRGNISAASVTIWASTENDPVTLGNEAGAATVEDQATFIGDQLNFSIGDTESQVFGTSVTVTLSVASGELDVGSAAGVGVVRGTGTLTLTGTAADIQDLLNSSLTYRGAADVNHDLNGAADGDVTLTVTVSDASGSNLGDGQTPTSVSHDIALTIQAVNDAPTVTAGSGSLPLTGETPVPGFSVHDRDVDGSDGDGEAEGEHDFIQVTVRLTQANGSPLTTAGSNDYAGIRIVSQADPTDYAGLIVDGTYTGVDSALVIRGSVEQVNAFLAKLAVDFSGSSLANSDTHYRVQVIADDRMRDPATGALAGTDANGGPNADGSGTGTVNVPGAAVDPYGALPSLPDNVASAYRDIFPTDVNDPARIDADVPVFTEGSATVALSGLAVSDSDALPGDILTATVTLPQGFTIASVSGTVAQRGTLTGVGSGELVISGTLDQINYALNHLSVGLPNIDGTPAATDWNGQFDVTVRVDDGGNNGGRPGTVSGGDPASDPGSVDYADPGADQPGVPDEALVTTRTFTVTVSEVNDAPVVVGNTEVFDNESGPKVVLEDSTPAGQTVGDLFGSHFSDPNDDIEGKGLEGGGAVPGSEPGSSSTPNGLAGVAIIGLTTDSDQGVWQYNLDPGNPAGWTEVGDRSAADALYLGAGAALRFVPNGDFHGTPQAMTVVLVEDGGSGLPASGTGGLDLSSGNRGATTRYSSGTITLSTTVDNLNDSPVIGNETMPAVDEDDTDSSGHTVGSLFPSYSDDTDDQTDVDGGGDASTPLGGIAIVGNTSDPLQGVWQYSHDDGGSWTDIPSGAGSPDGANAIVLGLTDLLRFVPAANFNGAPDGGLVVRASDTAVTFSAGTDITGQLVADADGESHWSGAQTLGTTVIPLNDAPVLGGDPTDPTVTENTGLGTGVPDTQLADNVTLQDVDIGTTGGVAVFGAGTITVRLTDWFAGDVLNVSGLPTGVFATYEGDTLTIQLAEDTTLADVQNLIEAVRYSSTSDNPTNYGAHATRSYQIQVFDGNNAQSTGDAGGPTGLASATIDGTLTIIARNDPPQAHADTNDIDEDTASVSGQVVDGDGKGGVADTDPDSLDLTVTGAHVGDGAAPDTPVTAGSVTLVGLYGTLVLQDDGSYVYTLDNDNADVNALKDGDHLDDVFSYTITDGDADDGDGNTSSATLTITIHGNTDGNPVIVPDDGNSGAGQATVEEHGLVDASGADVTSGTVTITAGDGLTSITVGGTTLDRAALAGLSVAHPVDIDTGKGILHLTGFTDVLEVGGVPVSGTLAYTYELKQAQNQPNATSTLDNILLAIDDEGSGHGTGTLSIQIVDDTPTAHGDGAEVNEDDPGHTTASGNVVDGGANADVADDFGADGAATDPVTGIRNSGGTSGTLGSSLAGLYGGLVMNADGTYTYTLENDNAAVNALKTGESRTDTFTYEISDADGDKTTATLTITIHGHTDGGPSFAVEDVNTGSVDGDNDVLESDLVDDPDGAKASGTIDVDTPDGLASITVGGTEVTLAQLLALTSSATRDIDTGEGILKLTGFTPGSQVGGVPVTGTLSYTYVLKAARSQPGAVDSFDDISIQVKDAGNVSSAAGTLSIRIVDDTPTANDDAVSIGEETAQITGNVIAGGKPGEAADRVGADTGTVTSIAFDASAPGVGTRFETAYGHLTLNADGSYTYELDSDNADVNKLKDGDTLTEVFGYTLTDGDGDTDSATLTITIQGHTDGAPTIDPVDGNAGADGHATVEEHGLVDASGADVTSGTVAIAAGDGLASITVGGTTLDTAALAALSAANPVDIDTGKGILHLTGFTGVVSVGEVPVSGTLTYTYQLKAALDQEGETATPDDIALSIEDVDGIQGSGTLRINIVDDTPTAHADGAEVTEDDDDHGSVSGNVVDGGANDDAADDFGADGKGSGPVTAIENGSGAAGTLGAALAGQYGALVMNADGTYTYTLDNGNPDVNALKTGDSLTDTFTYTITDGDGDTVSTTLTITIAGHTDGNPDITPDDGNGSGVAGHIDVYEKGLADADGSNVATGTMDIEAADGLTSVTVDGRTVTLAELQGLGTTEIVIETANYKITLTGFDSDVNGGGIVVGGTLHYSYELKTAPAVAGTDTTADIAVSVTDAGDATANGTLTVRIIDDAPTARADEADVTEDGTPAMGNVLGGMAAGDGDVADRVGADGSAVTGVAAGDSSGVAVNGNVDGDVAGGYGTLVLGADGDYIYTLDEGNADVNALKTGESLTDTFSYTITDADGDTSTTTLTITIHGHTDGAPAITPVDGNGSGVAGHVDVYEKGLADADGSNVATGTLDIEAADGLTSVTVDGRTVTLAELANLGTTQVVIDTANYKITLTGFDSDVNGGGIVVGGTLHYSYELKTAPAVAGADTTADIAVSVTDAGDATSIGTLTVRIIDDAPTARADEADVTEDGTPAMGNVLGGMAAGDGDVADRVGADGSAVTGVAAGDSSGVAVNGNVDGDVAGGYGTLVLGADGNYTYTLDEGNADVNALKTGESLTDTFSYTITDADGDTSTTTLTITIHGNTDGNPAIVPVDGNGSGVAGHVDVYEKGLADADGSNVATGTMDIEAADGLTSVTVDGRTMTLTELQGLGTTEVVIDTANYKITLTGFDSDVNGGGIVVGGTLHYSYELKTAPAVAGVDTTADIAVSVTDAGDATTNGTLTVRIIDDAPTARADEADVTEDGTPVMGNVLGGMAAGDGDVADRLGADGDASDAVTGVAAGDSSGVTVNGDVGNDVVGSYGTLVLGADGNYTYTLDEGNADVNALKTGESLKDTFSYTITDADGDISTTTLTITIHGNTDGNPAIVPVDGNGASATGEAEVYEHGLTDASGTQTTTGDVTIQAADGLTEVVVAGQTLSLADLAALSEAAPRTITTSAGTLALIGFEATANVGGVPTAGTLHYRYTLSDAQTHASPGADENTDIFALEVHDAGGGSNTGTLTVRIVDDVPTAAADTADVNEDSIPATGNVLGDTGAGAGDHADRLGADGAAAGGAVTGVAAGDSGGIDVAGSVGSNVAGNYGTLVLDANGGYAYTVANTNPAVNALKDGDTLTEVFTYTITDADGDTSTTTLTVTIHGHTDGNPAVVPVDGNGASATGEAEVYEHGLTDASAAQTTTGDVTIQAADGLDGVVINGQSVSLAVLQGLSESSTVTITTAMGAMALTGFEATATVGGVPTAGVLHYRYTITDPQTHGSAGEDEVTDVFALEVHDAGGDSSTGTLTVRIVDDVPTAVADTADVDEDSTPATGNVLGDTDAGAGDHADRLGADGAAAGGAVTGVQFGAAPDDVSGSIGTGVAGSYGTLVLNADGGYTYTVNDANPLVNALKTGDTLTEVFSYTITDHDGDTSTTTLTITIHGNTDGNPAIVPVDGNGASATGEAEVYEHGLTDASETQTTTGDVTIQAADGLTEVVVAGQTLSLADLAALSEAAPRTITTSAGTLALIGFEATANVGGAPTAGTLHYRYTLSDAQTHASPGADENTDTFALEVHDAGGGSNTGTLTVRIVDDVPTAAADTADVNEDSIPATGNVLGDTGAGAGDHADRLGADGAAAGGAVTGVQFGAAPGDVSGGVGTSLAGGYGTLVLNANGGYAYTVNDANPAVNALKDGDTLTEVFTYTITDHDGDTSTTTLTITIHGHTDGPPAIVPVDGNAGATGHADVNEHGLTDPGDPSEETGGTIDVISPDGLQSIDVNGIPVTLAQLLDLDGTPQTIVTPKGTLVLDGFDVTSDVGGIPTAGTLHYHYTLDAPQNQPDADESTDDIALTVTDQGGGASTGTLTIRIVDDTPDARDDEGHVNEDATGIDGNVIAAGGPSDVADVPGADGAAVSGVTFGGAPQTVGGAGFDTAHGHLALNADGSYHYELNNDDPAVNALKDGDTLTEQFVYTLTDGDGDTDTATLTITIHGRTDGNPSIVPIDGAGAVLGDADVDEHALTDPADPGESTTGRIDIEAADGLQSITVGGTSISLAQLSALDPGHPIVIDTPDGTLTLTGFTPGPLVGGIPTGGVLDYRYTLDGPVDQPGADATMDSIALSVTDQSGATIDGALTIRIVDDAPVARPDTTQVDANPPGGTVSGNVVAGDAGGGAADTIGADGPAAPVTGIASGPRAGTVGQQLAGEYGTIVMNADGSYTYVVDNRNPAVAALGGEQTLAEVFTYTITDADGDTATATLTITIHGETPPPKFGDQIFPQAYVPETRGIGQSYTPALFVHYAAVESANEVLAINGRILGDGRIRDGEEIEGSTLQILQDMTNVQHVSADGVSFSRALLLETENLNRVADTGMLVGDSLFNDFSPFGEFESRAPVDEIRTARTDGARTAQADAGKAEAAGGHGDAAPIVVSAPLPVSGEPHAAPPEGAHSLSARLAALARERVPAYRAPASAPRPAAIVRVSPSPRS</sequence>